<dbReference type="EMBL" id="CM055097">
    <property type="protein sequence ID" value="KAJ7552607.1"/>
    <property type="molecule type" value="Genomic_DNA"/>
</dbReference>
<evidence type="ECO:0000313" key="2">
    <source>
        <dbReference type="Proteomes" id="UP001162992"/>
    </source>
</evidence>
<protein>
    <submittedName>
        <fullName evidence="1">Uncharacterized protein</fullName>
    </submittedName>
</protein>
<name>A0ACC2DEQ7_DIPCM</name>
<keyword evidence="2" id="KW-1185">Reference proteome</keyword>
<accession>A0ACC2DEQ7</accession>
<organism evidence="1 2">
    <name type="scientific">Diphasiastrum complanatum</name>
    <name type="common">Issler's clubmoss</name>
    <name type="synonym">Lycopodium complanatum</name>
    <dbReference type="NCBI Taxonomy" id="34168"/>
    <lineage>
        <taxon>Eukaryota</taxon>
        <taxon>Viridiplantae</taxon>
        <taxon>Streptophyta</taxon>
        <taxon>Embryophyta</taxon>
        <taxon>Tracheophyta</taxon>
        <taxon>Lycopodiopsida</taxon>
        <taxon>Lycopodiales</taxon>
        <taxon>Lycopodiaceae</taxon>
        <taxon>Lycopodioideae</taxon>
        <taxon>Diphasiastrum</taxon>
    </lineage>
</organism>
<evidence type="ECO:0000313" key="1">
    <source>
        <dbReference type="EMBL" id="KAJ7552607.1"/>
    </source>
</evidence>
<comment type="caution">
    <text evidence="1">The sequence shown here is derived from an EMBL/GenBank/DDBJ whole genome shotgun (WGS) entry which is preliminary data.</text>
</comment>
<sequence>MERGGRQLSSMLRGAVLRHLQIPSRPQQGAAGFVGDGWGEAIRRRFFSEEVHSHGTYLNKTEVTDRVLNVVKNFHKVDPSKVSPSSNFQKDLGLDSLDTVEVVMAFEEEFGVEIPDSEADKIVTCADAIDFIASQPQAK</sequence>
<gene>
    <name evidence="1" type="ORF">O6H91_06G061500</name>
</gene>
<dbReference type="Proteomes" id="UP001162992">
    <property type="component" value="Chromosome 6"/>
</dbReference>
<proteinExistence type="predicted"/>
<reference evidence="2" key="1">
    <citation type="journal article" date="2024" name="Proc. Natl. Acad. Sci. U.S.A.">
        <title>Extraordinary preservation of gene collinearity over three hundred million years revealed in homosporous lycophytes.</title>
        <authorList>
            <person name="Li C."/>
            <person name="Wickell D."/>
            <person name="Kuo L.Y."/>
            <person name="Chen X."/>
            <person name="Nie B."/>
            <person name="Liao X."/>
            <person name="Peng D."/>
            <person name="Ji J."/>
            <person name="Jenkins J."/>
            <person name="Williams M."/>
            <person name="Shu S."/>
            <person name="Plott C."/>
            <person name="Barry K."/>
            <person name="Rajasekar S."/>
            <person name="Grimwood J."/>
            <person name="Han X."/>
            <person name="Sun S."/>
            <person name="Hou Z."/>
            <person name="He W."/>
            <person name="Dai G."/>
            <person name="Sun C."/>
            <person name="Schmutz J."/>
            <person name="Leebens-Mack J.H."/>
            <person name="Li F.W."/>
            <person name="Wang L."/>
        </authorList>
    </citation>
    <scope>NUCLEOTIDE SEQUENCE [LARGE SCALE GENOMIC DNA]</scope>
    <source>
        <strain evidence="2">cv. PW_Plant_1</strain>
    </source>
</reference>